<feature type="region of interest" description="Disordered" evidence="1">
    <location>
        <begin position="315"/>
        <end position="379"/>
    </location>
</feature>
<dbReference type="AlphaFoldDB" id="A0A7J7KZC1"/>
<organism evidence="2 3">
    <name type="scientific">Kingdonia uniflora</name>
    <dbReference type="NCBI Taxonomy" id="39325"/>
    <lineage>
        <taxon>Eukaryota</taxon>
        <taxon>Viridiplantae</taxon>
        <taxon>Streptophyta</taxon>
        <taxon>Embryophyta</taxon>
        <taxon>Tracheophyta</taxon>
        <taxon>Spermatophyta</taxon>
        <taxon>Magnoliopsida</taxon>
        <taxon>Ranunculales</taxon>
        <taxon>Circaeasteraceae</taxon>
        <taxon>Kingdonia</taxon>
    </lineage>
</organism>
<proteinExistence type="predicted"/>
<dbReference type="EMBL" id="JACGCM010002780">
    <property type="protein sequence ID" value="KAF6135716.1"/>
    <property type="molecule type" value="Genomic_DNA"/>
</dbReference>
<feature type="compositionally biased region" description="Basic and acidic residues" evidence="1">
    <location>
        <begin position="141"/>
        <end position="160"/>
    </location>
</feature>
<gene>
    <name evidence="2" type="ORF">GIB67_021332</name>
</gene>
<comment type="caution">
    <text evidence="2">The sequence shown here is derived from an EMBL/GenBank/DDBJ whole genome shotgun (WGS) entry which is preliminary data.</text>
</comment>
<evidence type="ECO:0000256" key="1">
    <source>
        <dbReference type="SAM" id="MobiDB-lite"/>
    </source>
</evidence>
<feature type="region of interest" description="Disordered" evidence="1">
    <location>
        <begin position="127"/>
        <end position="179"/>
    </location>
</feature>
<keyword evidence="3" id="KW-1185">Reference proteome</keyword>
<evidence type="ECO:0000313" key="2">
    <source>
        <dbReference type="EMBL" id="KAF6135716.1"/>
    </source>
</evidence>
<dbReference type="Proteomes" id="UP000541444">
    <property type="component" value="Unassembled WGS sequence"/>
</dbReference>
<accession>A0A7J7KZC1</accession>
<sequence length="379" mass="42466">MVVTGLLLLLDDKIVLKPLRLRSKGLKGESNYGLDFRMTGEAIEPRFFALVDDDDNLSSMCVCVKGESNYGLDFRVIGEAIEPHFFVLVDDDDNLSSVLLDPHYLSVRGLGGKLTVHVTCEMRESDTEFRVEPSTVEQAEEEKKEMDVDHEPQMSDREGSENGEEDVEEGEEACYGESPETKEILSFKKKYGIPGDIRLEEYQYEMINQKIPLNALKEVDRKSQVKEELYKVRKNIIGRIDNLVIDQDFVNTLFQEAGLKRSRVKGSEVPVIDRKISEKNKRAADASLPLENCSLAGYNTNTKINAMLAETLGKNKRKRAASSDVPPLLHHKRLTRQSSTKEVAGTAKPIAAVDMHPPWGSGSVVPKRTSGESSKMEFV</sequence>
<evidence type="ECO:0000313" key="3">
    <source>
        <dbReference type="Proteomes" id="UP000541444"/>
    </source>
</evidence>
<reference evidence="2 3" key="1">
    <citation type="journal article" date="2020" name="IScience">
        <title>Genome Sequencing of the Endangered Kingdonia uniflora (Circaeasteraceae, Ranunculales) Reveals Potential Mechanisms of Evolutionary Specialization.</title>
        <authorList>
            <person name="Sun Y."/>
            <person name="Deng T."/>
            <person name="Zhang A."/>
            <person name="Moore M.J."/>
            <person name="Landis J.B."/>
            <person name="Lin N."/>
            <person name="Zhang H."/>
            <person name="Zhang X."/>
            <person name="Huang J."/>
            <person name="Zhang X."/>
            <person name="Sun H."/>
            <person name="Wang H."/>
        </authorList>
    </citation>
    <scope>NUCLEOTIDE SEQUENCE [LARGE SCALE GENOMIC DNA]</scope>
    <source>
        <strain evidence="2">TB1705</strain>
        <tissue evidence="2">Leaf</tissue>
    </source>
</reference>
<name>A0A7J7KZC1_9MAGN</name>
<protein>
    <submittedName>
        <fullName evidence="2">Uncharacterized protein</fullName>
    </submittedName>
</protein>
<feature type="compositionally biased region" description="Acidic residues" evidence="1">
    <location>
        <begin position="161"/>
        <end position="174"/>
    </location>
</feature>